<dbReference type="Proteomes" id="UP000274661">
    <property type="component" value="Unassembled WGS sequence"/>
</dbReference>
<dbReference type="PANTHER" id="PTHR23150">
    <property type="entry name" value="SULFATASE MODIFYING FACTOR 1, 2"/>
    <property type="match status" value="1"/>
</dbReference>
<dbReference type="InterPro" id="IPR017806">
    <property type="entry name" value="EgtB"/>
</dbReference>
<keyword evidence="7" id="KW-1185">Reference proteome</keyword>
<feature type="domain" description="DinB-like" evidence="5">
    <location>
        <begin position="14"/>
        <end position="143"/>
    </location>
</feature>
<sequence length="408" mass="45404">MALADPPPELGRRLLATRRLTLDLAAPLSDADATIQPMPDASPAKWHLAHTTWFFETFILRDHAPGYRPFDERFPFLFNSYYEGEGERHARPRRGMLSRPSLDEVRTYRIHVDEVLERVLPALSPELLDLVELGIHHEQQHQELFLTDILATFAANPLEPAYGRFEPAAHASTDALQWTEGRHGLVEIGAPAAGFAFDSERPRHQALLHPNAIADRPVNNREWQEFVADGGYSTATLWLSEGWDWVRSERIVAPLYWDAEGTAFTLAGRRPLDPAAPVAHISYYEAEAFARWAGARLPTETEWESFAATADPAAGNQLDRAGPVTPSSGPGPFGDVWQWTGSAFLPYPGFAPAEGTVGEYNGKFMCGQFVLKGASCATPRGHSRASYRNFFPPSARWQFTGVRLARDS</sequence>
<reference evidence="6 7" key="1">
    <citation type="submission" date="2018-12" db="EMBL/GenBank/DDBJ databases">
        <title>Sphingomonas sp. HMF7854 Genome sequencing and assembly.</title>
        <authorList>
            <person name="Cha I."/>
            <person name="Kang H."/>
            <person name="Kim H."/>
            <person name="Kang J."/>
            <person name="Joh K."/>
        </authorList>
    </citation>
    <scope>NUCLEOTIDE SEQUENCE [LARGE SCALE GENOMIC DNA]</scope>
    <source>
        <strain evidence="6 7">HMF7854</strain>
    </source>
</reference>
<comment type="caution">
    <text evidence="6">The sequence shown here is derived from an EMBL/GenBank/DDBJ whole genome shotgun (WGS) entry which is preliminary data.</text>
</comment>
<dbReference type="RefSeq" id="WP_126717515.1">
    <property type="nucleotide sequence ID" value="NZ_RWJF01000001.1"/>
</dbReference>
<keyword evidence="1" id="KW-0560">Oxidoreductase</keyword>
<dbReference type="SUPFAM" id="SSF56436">
    <property type="entry name" value="C-type lectin-like"/>
    <property type="match status" value="1"/>
</dbReference>
<gene>
    <name evidence="6" type="ORF">HMF7854_01660</name>
</gene>
<name>A0A3R9Y400_9SPHN</name>
<dbReference type="InterPro" id="IPR042095">
    <property type="entry name" value="SUMF_sf"/>
</dbReference>
<dbReference type="SUPFAM" id="SSF109854">
    <property type="entry name" value="DinB/YfiT-like putative metalloenzymes"/>
    <property type="match status" value="1"/>
</dbReference>
<comment type="pathway">
    <text evidence="3">Amino-acid biosynthesis; ergothioneine biosynthesis.</text>
</comment>
<dbReference type="PANTHER" id="PTHR23150:SF36">
    <property type="entry name" value="HERCYNINE OXYGENASE"/>
    <property type="match status" value="1"/>
</dbReference>
<evidence type="ECO:0000256" key="1">
    <source>
        <dbReference type="ARBA" id="ARBA00023002"/>
    </source>
</evidence>
<dbReference type="InterPro" id="IPR034660">
    <property type="entry name" value="DinB/YfiT-like"/>
</dbReference>
<dbReference type="NCBIfam" id="TIGR03440">
    <property type="entry name" value="egtB_TIGR03440"/>
    <property type="match status" value="1"/>
</dbReference>
<dbReference type="InterPro" id="IPR005532">
    <property type="entry name" value="SUMF_dom"/>
</dbReference>
<protein>
    <submittedName>
        <fullName evidence="6">Ergothioneine biosynthesis protein EgtB</fullName>
    </submittedName>
</protein>
<evidence type="ECO:0000313" key="6">
    <source>
        <dbReference type="EMBL" id="RST29675.1"/>
    </source>
</evidence>
<keyword evidence="2" id="KW-0408">Iron</keyword>
<evidence type="ECO:0000259" key="5">
    <source>
        <dbReference type="Pfam" id="PF12867"/>
    </source>
</evidence>
<dbReference type="InterPro" id="IPR024775">
    <property type="entry name" value="DinB-like"/>
</dbReference>
<dbReference type="EMBL" id="RWJF01000001">
    <property type="protein sequence ID" value="RST29675.1"/>
    <property type="molecule type" value="Genomic_DNA"/>
</dbReference>
<feature type="domain" description="Sulfatase-modifying factor enzyme-like" evidence="4">
    <location>
        <begin position="334"/>
        <end position="406"/>
    </location>
</feature>
<dbReference type="OrthoDB" id="9768004at2"/>
<evidence type="ECO:0000256" key="2">
    <source>
        <dbReference type="ARBA" id="ARBA00023004"/>
    </source>
</evidence>
<organism evidence="6 7">
    <name type="scientific">Sphingomonas ginkgonis</name>
    <dbReference type="NCBI Taxonomy" id="2315330"/>
    <lineage>
        <taxon>Bacteria</taxon>
        <taxon>Pseudomonadati</taxon>
        <taxon>Pseudomonadota</taxon>
        <taxon>Alphaproteobacteria</taxon>
        <taxon>Sphingomonadales</taxon>
        <taxon>Sphingomonadaceae</taxon>
        <taxon>Sphingomonas</taxon>
    </lineage>
</organism>
<feature type="domain" description="Sulfatase-modifying factor enzyme-like" evidence="4">
    <location>
        <begin position="183"/>
        <end position="312"/>
    </location>
</feature>
<dbReference type="Pfam" id="PF12867">
    <property type="entry name" value="DinB_2"/>
    <property type="match status" value="1"/>
</dbReference>
<dbReference type="Gene3D" id="3.90.1580.10">
    <property type="entry name" value="paralog of FGE (formylglycine-generating enzyme)"/>
    <property type="match status" value="2"/>
</dbReference>
<evidence type="ECO:0000259" key="4">
    <source>
        <dbReference type="Pfam" id="PF03781"/>
    </source>
</evidence>
<dbReference type="AlphaFoldDB" id="A0A3R9Y400"/>
<proteinExistence type="predicted"/>
<dbReference type="GO" id="GO:0052699">
    <property type="term" value="P:ergothioneine biosynthetic process"/>
    <property type="evidence" value="ECO:0007669"/>
    <property type="project" value="InterPro"/>
</dbReference>
<evidence type="ECO:0000313" key="7">
    <source>
        <dbReference type="Proteomes" id="UP000274661"/>
    </source>
</evidence>
<evidence type="ECO:0000256" key="3">
    <source>
        <dbReference type="ARBA" id="ARBA00037882"/>
    </source>
</evidence>
<dbReference type="Pfam" id="PF03781">
    <property type="entry name" value="FGE-sulfatase"/>
    <property type="match status" value="2"/>
</dbReference>
<dbReference type="InterPro" id="IPR016187">
    <property type="entry name" value="CTDL_fold"/>
</dbReference>
<accession>A0A3R9Y400</accession>
<dbReference type="InterPro" id="IPR051043">
    <property type="entry name" value="Sulfatase_Mod_Factor_Kinase"/>
</dbReference>